<organism evidence="1">
    <name type="scientific">Tanacetum cinerariifolium</name>
    <name type="common">Dalmatian daisy</name>
    <name type="synonym">Chrysanthemum cinerariifolium</name>
    <dbReference type="NCBI Taxonomy" id="118510"/>
    <lineage>
        <taxon>Eukaryota</taxon>
        <taxon>Viridiplantae</taxon>
        <taxon>Streptophyta</taxon>
        <taxon>Embryophyta</taxon>
        <taxon>Tracheophyta</taxon>
        <taxon>Spermatophyta</taxon>
        <taxon>Magnoliopsida</taxon>
        <taxon>eudicotyledons</taxon>
        <taxon>Gunneridae</taxon>
        <taxon>Pentapetalae</taxon>
        <taxon>asterids</taxon>
        <taxon>campanulids</taxon>
        <taxon>Asterales</taxon>
        <taxon>Asteraceae</taxon>
        <taxon>Asteroideae</taxon>
        <taxon>Anthemideae</taxon>
        <taxon>Anthemidinae</taxon>
        <taxon>Tanacetum</taxon>
    </lineage>
</organism>
<protein>
    <submittedName>
        <fullName evidence="1">Uncharacterized protein</fullName>
    </submittedName>
</protein>
<accession>A0A699HND0</accession>
<sequence>MAIRNFIYAENEENLSFLPKEPSHGLGNCSFSVSVNTDPFSVDAKPSLKLAEDTIDSGDSSKPEDDTPFLTFSNDDEGLPNVFKLKYANACHLKISSITPPAWKNHLDNHIDIELSDLRDRCYARQDFLDNAVNSRSRVLLQVIEKIKGECDMMKQRNIAWEECGEELRSKCEAVMTDFKKNPTVVAMREKMYTLSIEAKEHKANLNRMLWQSQKWAGYHISLSALESKVASPKADKARLKAVEASLKKEVDDVKRDKIEVVLKVVPYAALKLVHSDELCRLVGKLVSSAFLYRRCDAFEQVADMKAPFDLLKVKGYRPSYKNEHTQAGNELATASFSWLSEFIVDG</sequence>
<dbReference type="EMBL" id="BKCJ010167071">
    <property type="protein sequence ID" value="GEY29829.1"/>
    <property type="molecule type" value="Genomic_DNA"/>
</dbReference>
<dbReference type="AlphaFoldDB" id="A0A699HND0"/>
<comment type="caution">
    <text evidence="1">The sequence shown here is derived from an EMBL/GenBank/DDBJ whole genome shotgun (WGS) entry which is preliminary data.</text>
</comment>
<name>A0A699HND0_TANCI</name>
<proteinExistence type="predicted"/>
<gene>
    <name evidence="1" type="ORF">Tci_401803</name>
</gene>
<evidence type="ECO:0000313" key="1">
    <source>
        <dbReference type="EMBL" id="GEY29829.1"/>
    </source>
</evidence>
<reference evidence="1" key="1">
    <citation type="journal article" date="2019" name="Sci. Rep.">
        <title>Draft genome of Tanacetum cinerariifolium, the natural source of mosquito coil.</title>
        <authorList>
            <person name="Yamashiro T."/>
            <person name="Shiraishi A."/>
            <person name="Satake H."/>
            <person name="Nakayama K."/>
        </authorList>
    </citation>
    <scope>NUCLEOTIDE SEQUENCE</scope>
</reference>